<dbReference type="SUPFAM" id="SSF49723">
    <property type="entry name" value="Lipase/lipooxygenase domain (PLAT/LH2 domain)"/>
    <property type="match status" value="1"/>
</dbReference>
<evidence type="ECO:0000256" key="9">
    <source>
        <dbReference type="PROSITE-ProRule" id="PRU00152"/>
    </source>
</evidence>
<dbReference type="PROSITE" id="PS50095">
    <property type="entry name" value="PLAT"/>
    <property type="match status" value="1"/>
</dbReference>
<feature type="domain" description="PLAT" evidence="12">
    <location>
        <begin position="1554"/>
        <end position="1671"/>
    </location>
</feature>
<dbReference type="Gene3D" id="1.10.287.70">
    <property type="match status" value="1"/>
</dbReference>
<evidence type="ECO:0000256" key="3">
    <source>
        <dbReference type="ARBA" id="ARBA00022692"/>
    </source>
</evidence>
<proteinExistence type="inferred from homology"/>
<feature type="transmembrane region" description="Helical" evidence="10">
    <location>
        <begin position="2045"/>
        <end position="2065"/>
    </location>
</feature>
<feature type="transmembrane region" description="Helical" evidence="10">
    <location>
        <begin position="2417"/>
        <end position="2435"/>
    </location>
</feature>
<dbReference type="InterPro" id="IPR003915">
    <property type="entry name" value="PKD_2"/>
</dbReference>
<dbReference type="PANTHER" id="PTHR10877:SF185">
    <property type="entry name" value="POLYCYSTIN FAMILY RECEPTOR FOR EGG JELLY"/>
    <property type="match status" value="1"/>
</dbReference>
<dbReference type="InterPro" id="IPR014010">
    <property type="entry name" value="REJ_dom"/>
</dbReference>
<feature type="transmembrane region" description="Helical" evidence="10">
    <location>
        <begin position="2377"/>
        <end position="2397"/>
    </location>
</feature>
<feature type="disulfide bond" evidence="8">
    <location>
        <begin position="2140"/>
        <end position="2155"/>
    </location>
</feature>
<keyword evidence="15" id="KW-1185">Reference proteome</keyword>
<feature type="chain" id="PRO_5034665915" evidence="11">
    <location>
        <begin position="20"/>
        <end position="2577"/>
    </location>
</feature>
<accession>A0A8C5N031</accession>
<evidence type="ECO:0000256" key="8">
    <source>
        <dbReference type="PIRSR" id="PIRSR603915-2"/>
    </source>
</evidence>
<dbReference type="InterPro" id="IPR051223">
    <property type="entry name" value="Polycystin"/>
</dbReference>
<dbReference type="InterPro" id="IPR001024">
    <property type="entry name" value="PLAT/LH2_dom"/>
</dbReference>
<dbReference type="InterPro" id="IPR042060">
    <property type="entry name" value="PLAT_polycystin1"/>
</dbReference>
<dbReference type="Gene3D" id="2.60.60.20">
    <property type="entry name" value="PLAT/LH2 domain"/>
    <property type="match status" value="1"/>
</dbReference>
<dbReference type="Ensembl" id="ENSLLET00000023151.1">
    <property type="protein sequence ID" value="ENSLLEP00000022290.1"/>
    <property type="gene ID" value="ENSLLEG00000014165.1"/>
</dbReference>
<dbReference type="Pfam" id="PF01477">
    <property type="entry name" value="PLAT"/>
    <property type="match status" value="1"/>
</dbReference>
<organism evidence="14 15">
    <name type="scientific">Leptobrachium leishanense</name>
    <name type="common">Leishan spiny toad</name>
    <dbReference type="NCBI Taxonomy" id="445787"/>
    <lineage>
        <taxon>Eukaryota</taxon>
        <taxon>Metazoa</taxon>
        <taxon>Chordata</taxon>
        <taxon>Craniata</taxon>
        <taxon>Vertebrata</taxon>
        <taxon>Euteleostomi</taxon>
        <taxon>Amphibia</taxon>
        <taxon>Batrachia</taxon>
        <taxon>Anura</taxon>
        <taxon>Pelobatoidea</taxon>
        <taxon>Megophryidae</taxon>
        <taxon>Leptobrachium</taxon>
    </lineage>
</organism>
<dbReference type="PRINTS" id="PR01433">
    <property type="entry name" value="POLYCYSTIN2"/>
</dbReference>
<feature type="transmembrane region" description="Helical" evidence="10">
    <location>
        <begin position="1717"/>
        <end position="1737"/>
    </location>
</feature>
<dbReference type="CDD" id="cd01752">
    <property type="entry name" value="PLAT_polycystin"/>
    <property type="match status" value="1"/>
</dbReference>
<evidence type="ECO:0000256" key="1">
    <source>
        <dbReference type="ARBA" id="ARBA00004141"/>
    </source>
</evidence>
<keyword evidence="4 11" id="KW-0732">Signal</keyword>
<feature type="transmembrane region" description="Helical" evidence="10">
    <location>
        <begin position="1749"/>
        <end position="1774"/>
    </location>
</feature>
<dbReference type="GO" id="GO:0016020">
    <property type="term" value="C:membrane"/>
    <property type="evidence" value="ECO:0007669"/>
    <property type="project" value="UniProtKB-SubCell"/>
</dbReference>
<dbReference type="GeneTree" id="ENSGT00940000162080"/>
<evidence type="ECO:0000256" key="4">
    <source>
        <dbReference type="ARBA" id="ARBA00022729"/>
    </source>
</evidence>
<evidence type="ECO:0000313" key="14">
    <source>
        <dbReference type="Ensembl" id="ENSLLEP00000022290.1"/>
    </source>
</evidence>
<feature type="domain" description="REJ" evidence="13">
    <location>
        <begin position="552"/>
        <end position="1260"/>
    </location>
</feature>
<comment type="subcellular location">
    <subcellularLocation>
        <location evidence="1">Membrane</location>
        <topology evidence="1">Multi-pass membrane protein</topology>
    </subcellularLocation>
</comment>
<dbReference type="GO" id="GO:0050982">
    <property type="term" value="P:detection of mechanical stimulus"/>
    <property type="evidence" value="ECO:0007669"/>
    <property type="project" value="TreeGrafter"/>
</dbReference>
<keyword evidence="5 10" id="KW-1133">Transmembrane helix</keyword>
<dbReference type="GO" id="GO:0005509">
    <property type="term" value="F:calcium ion binding"/>
    <property type="evidence" value="ECO:0007669"/>
    <property type="project" value="InterPro"/>
</dbReference>
<dbReference type="Pfam" id="PF02010">
    <property type="entry name" value="REJ"/>
    <property type="match status" value="1"/>
</dbReference>
<protein>
    <submittedName>
        <fullName evidence="14">Polycystin family receptor for egg jelly</fullName>
    </submittedName>
</protein>
<evidence type="ECO:0000256" key="2">
    <source>
        <dbReference type="ARBA" id="ARBA00007200"/>
    </source>
</evidence>
<evidence type="ECO:0000256" key="5">
    <source>
        <dbReference type="ARBA" id="ARBA00022989"/>
    </source>
</evidence>
<feature type="transmembrane region" description="Helical" evidence="10">
    <location>
        <begin position="2292"/>
        <end position="2312"/>
    </location>
</feature>
<reference evidence="14" key="2">
    <citation type="submission" date="2025-09" db="UniProtKB">
        <authorList>
            <consortium name="Ensembl"/>
        </authorList>
    </citation>
    <scope>IDENTIFICATION</scope>
</reference>
<feature type="transmembrane region" description="Helical" evidence="10">
    <location>
        <begin position="1918"/>
        <end position="1940"/>
    </location>
</feature>
<evidence type="ECO:0000259" key="12">
    <source>
        <dbReference type="PROSITE" id="PS50095"/>
    </source>
</evidence>
<evidence type="ECO:0000259" key="13">
    <source>
        <dbReference type="PROSITE" id="PS51111"/>
    </source>
</evidence>
<evidence type="ECO:0000256" key="6">
    <source>
        <dbReference type="ARBA" id="ARBA00023136"/>
    </source>
</evidence>
<feature type="transmembrane region" description="Helical" evidence="10">
    <location>
        <begin position="2332"/>
        <end position="2357"/>
    </location>
</feature>
<dbReference type="Pfam" id="PF20519">
    <property type="entry name" value="Polycystin_dom"/>
    <property type="match status" value="1"/>
</dbReference>
<sequence length="2577" mass="292229">MFLAFSGPLWAAIVVVSLAQPMKPPPLNISCSDSVEKVYTRQDTDSQSTCLWRTDLQLLYRPSVTLLTNERQGDPPFCSWYGNGLWFKNTTQWSGQETLGIPARGVITVQCITSWCLAPTCLQQDMAVLVADQDTEFFVMSPQGLIHQYEIVLFGWCAKMKSTNWTYSFSSRKGAQSILIPSTYHVEVEDIVYPTGLRLNCSSYYNYNVNMSYGEAGQYVATLVIPSGPVKELTISVVVEQSLLHVFTATSNHFNQTIDMRLAWTLLPLSSKVMHFQFVDHYGSATWDLAINNDTAKMEFCSPPPISANGYPIIYLRLLVNQSTVRQLIGQFDFINGIVGLSTPKNLGYMSLNRKETQKNIYYFSQKSGLYYSAKERDVEAGSSTDLVFLQQETLNFLFQIKLVKPKSFSLVAHVYLNKTNSLYTTLSDTDIEVHLLSSGSTPIFTAIYIVWFIPLQHRSLQCEWTFTLELYGSRKAYLFRNTTYTYENSVIDAASFIPNAKLGFQAKFYAGFVAEANFTKSGLKPVVLKTNFGTYASKVLETSIYCYKMPCDIFVFGIKKPKSQPFIRTTKGSHLSVFVSMQIKCPASQAINLMWKIYWVPDQYAVPEWDNYLHLPQVSPVNQSNLEIPKFTLSYGFYLLNVSIDIATSDDEDAYRSNSDSVLVAVQENELRAAISGGSYRTVGFSESWILNGASSSDPDSPDPSKGLTFTWYCTINISDYISMKISENATCHPDQTRLVWINPGAAVQIIMPEFLQGNKRYYFRLVVGKGNKTSYFDQTVFVVPGIPPLISVTCIENCRQMLIPTERFALSGKCLDCSKSSRLHYEWSLYQGTTEIKLDWESKTSTGRHIAYLSIVAKTFVDIAEQWYTIELKVTTWTGAPSVYKYLFYVNFPPKPGMCEVKPSVGSALQTLFTVHCSGFSDQNLPLTYKIIASLDKKANMSSLRENVLGTIVYFGYEPDMPPSLLPVGISSEGYSLPLYVQVYDSLQSYTQMVLYATVTDYKQGKPVETVLDKLKSLTSGSSSPLNIFLETGDFIKAGHLVQTIASVLNHRFDNFVHLLGEERRHLREMLLNMTSTIRISNTMGINQIITCISDLTTIAEETTVKSQQLAVGKLMEATDSLLKYRKESLGSVESERLSGGILMSLSNVMSSSLLSIYKTDMNVMPDVVEVLQSSLSAVETATDVVSQGKVPGESETSMETQLFKISLNKAEKWDLVDSTLKKRDCLSCFYPTLQNKSSVLPIDAVVTSAFYEFKEDPLPWLTNRIGINTSVTAYYMAAPINNERVIDVIPETVDIILERNAKIPLFDIFVSPDKDRTTSGLFSFEIDLDSNAEWYIQFFYTQDIVFNISIHIGVNVKDNPPVASFQIPSAEKLGSQKNFLRDWNPKMIRVPTESLSKTLPTLNLSVEMTTSYAVWKKVALLKASIYNVACLDFEEGNNWSEASCQVGPLTNNERVHCVCKGLQKPQSRKRTALKKKHTFFAAKIFVVPNPIDLTKVTFRELGNNFVILLTVLCILILSAPLMAKARKLDKRDALRKQRVLALADNDPYDTERYIVTLYTGSRYGAGTTAEVFLKIIGMESDSETHLLSRPGRDAFETGGVDTFLLSTSCCLGDISHIRIWHNNSGKSPGWYLSRIKIENVFTKQVWYFICRRWLDVNKEDGLIERRFSPTDRSVPLKKMDFFLIDTSWTILEEHLWISIFASFIPSSLSRVQRLACGIVVLLCNLLVNIAFFSIPSSEDQDLDTTLIRSIVVGVESSLITLPLEWLVYSLFSYANASKVSRGQQTPTEDELRNTTMQTTYKEQSTAWQGRLKDLCLDTRHYEKDLSKDEEPSMSGLDSRSSTILNVSTSATLQGMQNNCVMPEALANQIVSTKAPPPSTMVSKMIRPQFFIDQNTKFRLILHRTCPCISRWSMHLAWSTAFLLSTVSSCLIIVYGLSYGYRKSMLWMIASVTSFVQGVFISQLGKITFKTAYSSYFTKYPADVPWIRDSGSLENLEVSSMREDAKRELQSKVVLLRKTEQYQPLSSDKIALIRKMNMRKAKVWVFVKNLVSHFMFLFLVLYLEFSRDNVNIFHYNQAIYTQFSRNLKNVDRFNQTYAWLSDVFAPLIHNKERPTFLAESWSHIIGLPRIRRVKTSHCPRSGDTVHSLLNRQCYTQQPKNDRQVKPNTRNTNFDPDRYDGFTFEDRLPHWNQSLPGTFFGVQGYTVYFFPEKDLTHSLEKIQVLKSANWLNGDTWALVVEMSTFNPDVHLFCAISAVFEVSHVGRLNPVLHVRSFRLLTFQDLGHVDICFISFFCVFLLVSVVDEILTVCAQKKKYFRRSNGVTLVLKSLLFFVFILTITKLVVASKLLDFYSLYPRQFIPLFTAVHVDVIYKGTLGFLAFCVALKSLRYACFLYDIRLAQKSIMSSLSEICSMALLYTICVATYSSFGYLVFGQFEWDFSSFLNSARTVFSYSLSNFQKNAFPSNLDLGGLYLFSFFFVMVCVVVNLFQAVILLAYKDTKQSVYEEPSEEADTVSFLIFKVKAWWALSRRRQPEEYEHDSLNGLLYGRSQKHNKNPLGLKVVRFGEKNLVVLSE</sequence>
<evidence type="ECO:0000313" key="15">
    <source>
        <dbReference type="Proteomes" id="UP000694569"/>
    </source>
</evidence>
<dbReference type="PROSITE" id="PS51111">
    <property type="entry name" value="REJ"/>
    <property type="match status" value="1"/>
</dbReference>
<comment type="caution">
    <text evidence="9">Lacks conserved residue(s) required for the propagation of feature annotation.</text>
</comment>
<dbReference type="InterPro" id="IPR036392">
    <property type="entry name" value="PLAT/LH2_dom_sf"/>
</dbReference>
<dbReference type="InterPro" id="IPR046791">
    <property type="entry name" value="Polycystin_dom"/>
</dbReference>
<keyword evidence="7" id="KW-0325">Glycoprotein</keyword>
<keyword evidence="3 10" id="KW-0812">Transmembrane</keyword>
<dbReference type="OrthoDB" id="2121937at2759"/>
<reference evidence="14" key="1">
    <citation type="submission" date="2025-08" db="UniProtKB">
        <authorList>
            <consortium name="Ensembl"/>
        </authorList>
    </citation>
    <scope>IDENTIFICATION</scope>
</reference>
<dbReference type="InterPro" id="IPR002859">
    <property type="entry name" value="PKD/REJ-like"/>
</dbReference>
<dbReference type="Proteomes" id="UP000694569">
    <property type="component" value="Unplaced"/>
</dbReference>
<dbReference type="Pfam" id="PF08016">
    <property type="entry name" value="PKD_channel"/>
    <property type="match status" value="1"/>
</dbReference>
<comment type="similarity">
    <text evidence="2">Belongs to the polycystin family.</text>
</comment>
<keyword evidence="6 10" id="KW-0472">Membrane</keyword>
<feature type="transmembrane region" description="Helical" evidence="10">
    <location>
        <begin position="2474"/>
        <end position="2499"/>
    </location>
</feature>
<dbReference type="PANTHER" id="PTHR10877">
    <property type="entry name" value="POLYCYSTIN FAMILY MEMBER"/>
    <property type="match status" value="1"/>
</dbReference>
<dbReference type="SMART" id="SM00308">
    <property type="entry name" value="LH2"/>
    <property type="match status" value="1"/>
</dbReference>
<dbReference type="InterPro" id="IPR013122">
    <property type="entry name" value="PKD1_2_channel"/>
</dbReference>
<dbReference type="FunFam" id="2.60.60.20:FF:000016">
    <property type="entry name" value="Polycystin family receptor for egg jelly"/>
    <property type="match status" value="1"/>
</dbReference>
<evidence type="ECO:0000256" key="7">
    <source>
        <dbReference type="ARBA" id="ARBA00023180"/>
    </source>
</evidence>
<evidence type="ECO:0000256" key="11">
    <source>
        <dbReference type="SAM" id="SignalP"/>
    </source>
</evidence>
<feature type="transmembrane region" description="Helical" evidence="10">
    <location>
        <begin position="1946"/>
        <end position="1963"/>
    </location>
</feature>
<dbReference type="GO" id="GO:0005262">
    <property type="term" value="F:calcium channel activity"/>
    <property type="evidence" value="ECO:0007669"/>
    <property type="project" value="TreeGrafter"/>
</dbReference>
<evidence type="ECO:0000256" key="10">
    <source>
        <dbReference type="SAM" id="Phobius"/>
    </source>
</evidence>
<feature type="signal peptide" evidence="11">
    <location>
        <begin position="1"/>
        <end position="19"/>
    </location>
</feature>
<name>A0A8C5N031_9ANUR</name>
<feature type="transmembrane region" description="Helical" evidence="10">
    <location>
        <begin position="1508"/>
        <end position="1526"/>
    </location>
</feature>
<gene>
    <name evidence="14" type="primary">PKDREJ</name>
</gene>